<keyword evidence="2" id="KW-1185">Reference proteome</keyword>
<proteinExistence type="predicted"/>
<dbReference type="EMBL" id="JGWH01000094">
    <property type="protein sequence ID" value="KCV34651.1"/>
    <property type="molecule type" value="Genomic_DNA"/>
</dbReference>
<sequence>MYAEAARCSRSCATSAAAAGDKVRLREVTRPMERSATGPVSGRSTMPLCATAAAAISGRAATPKPHSTMATMVARCSASKAGWKRMRFCRKAHSAYWRTLLGCTIDTCGAASVSAQRSGPLPRASAWSCGISRMKLSDIMGT</sequence>
<gene>
    <name evidence="1" type="ORF">L490_2244</name>
</gene>
<accession>A0ABR4RE27</accession>
<comment type="caution">
    <text evidence="1">The sequence shown here is derived from an EMBL/GenBank/DDBJ whole genome shotgun (WGS) entry which is preliminary data.</text>
</comment>
<protein>
    <submittedName>
        <fullName evidence="1">Uncharacterized protein</fullName>
    </submittedName>
</protein>
<evidence type="ECO:0000313" key="1">
    <source>
        <dbReference type="EMBL" id="KCV34651.1"/>
    </source>
</evidence>
<evidence type="ECO:0000313" key="2">
    <source>
        <dbReference type="Proteomes" id="UP000025756"/>
    </source>
</evidence>
<name>A0ABR4RE27_BORBO</name>
<organism evidence="1 2">
    <name type="scientific">Bordetella bronchiseptica 00-P-2796</name>
    <dbReference type="NCBI Taxonomy" id="1331199"/>
    <lineage>
        <taxon>Bacteria</taxon>
        <taxon>Pseudomonadati</taxon>
        <taxon>Pseudomonadota</taxon>
        <taxon>Betaproteobacteria</taxon>
        <taxon>Burkholderiales</taxon>
        <taxon>Alcaligenaceae</taxon>
        <taxon>Bordetella</taxon>
    </lineage>
</organism>
<dbReference type="Proteomes" id="UP000025756">
    <property type="component" value="Unassembled WGS sequence"/>
</dbReference>
<reference evidence="1 2" key="1">
    <citation type="submission" date="2014-03" db="EMBL/GenBank/DDBJ databases">
        <title>Genome sequence of Bordetella bronchiseptica.</title>
        <authorList>
            <person name="Harvill E."/>
            <person name="Goodfield L.L."/>
            <person name="Ivanov Y.V."/>
            <person name="Meyer J.A."/>
            <person name="Muse S.J."/>
            <person name="Jacobs N."/>
            <person name="Bendor L."/>
            <person name="Smallridge W.E."/>
            <person name="Brinkac L.M."/>
            <person name="Sanka R."/>
            <person name="Kim M."/>
            <person name="Losada L."/>
        </authorList>
    </citation>
    <scope>NUCLEOTIDE SEQUENCE [LARGE SCALE GENOMIC DNA]</scope>
    <source>
        <strain evidence="1 2">00-P-2796</strain>
    </source>
</reference>